<evidence type="ECO:0000256" key="12">
    <source>
        <dbReference type="ARBA" id="ARBA00023303"/>
    </source>
</evidence>
<feature type="chain" id="PRO_5047002264" description="Glutamate receptor" evidence="15">
    <location>
        <begin position="22"/>
        <end position="865"/>
    </location>
</feature>
<evidence type="ECO:0000256" key="2">
    <source>
        <dbReference type="ARBA" id="ARBA00008685"/>
    </source>
</evidence>
<gene>
    <name evidence="18" type="primary">LOC112491747</name>
</gene>
<organism evidence="17 18">
    <name type="scientific">Ziziphus jujuba</name>
    <name type="common">Chinese jujube</name>
    <name type="synonym">Ziziphus sativa</name>
    <dbReference type="NCBI Taxonomy" id="326968"/>
    <lineage>
        <taxon>Eukaryota</taxon>
        <taxon>Viridiplantae</taxon>
        <taxon>Streptophyta</taxon>
        <taxon>Embryophyta</taxon>
        <taxon>Tracheophyta</taxon>
        <taxon>Spermatophyta</taxon>
        <taxon>Magnoliopsida</taxon>
        <taxon>eudicotyledons</taxon>
        <taxon>Gunneridae</taxon>
        <taxon>Pentapetalae</taxon>
        <taxon>rosids</taxon>
        <taxon>fabids</taxon>
        <taxon>Rosales</taxon>
        <taxon>Rhamnaceae</taxon>
        <taxon>Paliureae</taxon>
        <taxon>Ziziphus</taxon>
    </lineage>
</organism>
<keyword evidence="17" id="KW-1185">Reference proteome</keyword>
<evidence type="ECO:0000256" key="9">
    <source>
        <dbReference type="ARBA" id="ARBA00023170"/>
    </source>
</evidence>
<keyword evidence="9 13" id="KW-0675">Receptor</keyword>
<protein>
    <recommendedName>
        <fullName evidence="13">Glutamate receptor</fullName>
    </recommendedName>
</protein>
<keyword evidence="8 13" id="KW-0472">Membrane</keyword>
<evidence type="ECO:0000256" key="5">
    <source>
        <dbReference type="ARBA" id="ARBA00022729"/>
    </source>
</evidence>
<evidence type="ECO:0000256" key="10">
    <source>
        <dbReference type="ARBA" id="ARBA00023180"/>
    </source>
</evidence>
<dbReference type="SUPFAM" id="SSF53850">
    <property type="entry name" value="Periplasmic binding protein-like II"/>
    <property type="match status" value="1"/>
</dbReference>
<evidence type="ECO:0000259" key="16">
    <source>
        <dbReference type="SMART" id="SM00079"/>
    </source>
</evidence>
<dbReference type="InterPro" id="IPR019594">
    <property type="entry name" value="Glu/Gly-bd"/>
</dbReference>
<dbReference type="SUPFAM" id="SSF53822">
    <property type="entry name" value="Periplasmic binding protein-like I"/>
    <property type="match status" value="1"/>
</dbReference>
<dbReference type="GO" id="GO:0015276">
    <property type="term" value="F:ligand-gated monoatomic ion channel activity"/>
    <property type="evidence" value="ECO:0007669"/>
    <property type="project" value="InterPro"/>
</dbReference>
<evidence type="ECO:0000313" key="17">
    <source>
        <dbReference type="Proteomes" id="UP001652623"/>
    </source>
</evidence>
<dbReference type="SMART" id="SM00079">
    <property type="entry name" value="PBPe"/>
    <property type="match status" value="1"/>
</dbReference>
<dbReference type="CDD" id="cd13686">
    <property type="entry name" value="GluR_Plant"/>
    <property type="match status" value="1"/>
</dbReference>
<dbReference type="Gene3D" id="1.10.287.70">
    <property type="match status" value="1"/>
</dbReference>
<evidence type="ECO:0000256" key="4">
    <source>
        <dbReference type="ARBA" id="ARBA00022692"/>
    </source>
</evidence>
<evidence type="ECO:0000256" key="11">
    <source>
        <dbReference type="ARBA" id="ARBA00023286"/>
    </source>
</evidence>
<dbReference type="PANTHER" id="PTHR34836:SF7">
    <property type="entry name" value="RECEPTOR LIGAND BINDING REGION DOMAIN-CONTAINING PROTEIN"/>
    <property type="match status" value="1"/>
</dbReference>
<dbReference type="RefSeq" id="XP_024929932.3">
    <property type="nucleotide sequence ID" value="XM_025074164.3"/>
</dbReference>
<comment type="subcellular location">
    <subcellularLocation>
        <location evidence="1">Membrane</location>
        <topology evidence="1">Multi-pass membrane protein</topology>
    </subcellularLocation>
</comment>
<keyword evidence="11 13" id="KW-1071">Ligand-gated ion channel</keyword>
<reference evidence="18" key="2">
    <citation type="submission" date="2025-08" db="UniProtKB">
        <authorList>
            <consortium name="RefSeq"/>
        </authorList>
    </citation>
    <scope>IDENTIFICATION</scope>
    <source>
        <tissue evidence="18">Seedling</tissue>
    </source>
</reference>
<evidence type="ECO:0000256" key="14">
    <source>
        <dbReference type="SAM" id="Phobius"/>
    </source>
</evidence>
<dbReference type="Gene3D" id="3.40.50.2300">
    <property type="match status" value="2"/>
</dbReference>
<keyword evidence="4 14" id="KW-0812">Transmembrane</keyword>
<dbReference type="CDD" id="cd19990">
    <property type="entry name" value="PBP1_GABAb_receptor_plant"/>
    <property type="match status" value="1"/>
</dbReference>
<feature type="domain" description="Ionotropic glutamate receptor C-terminal" evidence="16">
    <location>
        <begin position="457"/>
        <end position="809"/>
    </location>
</feature>
<keyword evidence="5 15" id="KW-0732">Signal</keyword>
<dbReference type="PIRSF" id="PIRSF037090">
    <property type="entry name" value="Iontro_Glu-like_rcpt_pln"/>
    <property type="match status" value="1"/>
</dbReference>
<reference evidence="17" key="1">
    <citation type="submission" date="2025-05" db="UniProtKB">
        <authorList>
            <consortium name="RefSeq"/>
        </authorList>
    </citation>
    <scope>NUCLEOTIDE SEQUENCE [LARGE SCALE GENOMIC DNA]</scope>
</reference>
<feature type="transmembrane region" description="Helical" evidence="14">
    <location>
        <begin position="647"/>
        <end position="671"/>
    </location>
</feature>
<comment type="similarity">
    <text evidence="2 13">Belongs to the glutamate-gated ion channel (TC 1.A.10.1) family.</text>
</comment>
<evidence type="ECO:0000256" key="1">
    <source>
        <dbReference type="ARBA" id="ARBA00004141"/>
    </source>
</evidence>
<evidence type="ECO:0000256" key="7">
    <source>
        <dbReference type="ARBA" id="ARBA00023065"/>
    </source>
</evidence>
<evidence type="ECO:0000256" key="3">
    <source>
        <dbReference type="ARBA" id="ARBA00022448"/>
    </source>
</evidence>
<dbReference type="InterPro" id="IPR017103">
    <property type="entry name" value="Iontropic_Glu_rcpt_pln"/>
</dbReference>
<dbReference type="Gene3D" id="3.40.190.10">
    <property type="entry name" value="Periplasmic binding protein-like II"/>
    <property type="match status" value="1"/>
</dbReference>
<keyword evidence="10" id="KW-0325">Glycoprotein</keyword>
<dbReference type="Pfam" id="PF01094">
    <property type="entry name" value="ANF_receptor"/>
    <property type="match status" value="1"/>
</dbReference>
<dbReference type="GeneID" id="112491747"/>
<accession>A0A6P6G700</accession>
<evidence type="ECO:0000256" key="13">
    <source>
        <dbReference type="PIRNR" id="PIRNR037090"/>
    </source>
</evidence>
<evidence type="ECO:0000256" key="8">
    <source>
        <dbReference type="ARBA" id="ARBA00023136"/>
    </source>
</evidence>
<dbReference type="GO" id="GO:0016020">
    <property type="term" value="C:membrane"/>
    <property type="evidence" value="ECO:0007669"/>
    <property type="project" value="UniProtKB-SubCell"/>
</dbReference>
<evidence type="ECO:0000313" key="18">
    <source>
        <dbReference type="RefSeq" id="XP_024929932.3"/>
    </source>
</evidence>
<dbReference type="InterPro" id="IPR001320">
    <property type="entry name" value="Iontro_rcpt_C"/>
</dbReference>
<sequence length="865" mass="97134">MANLCMFIVLLLGITSYGSSAAFENGTSSVGSKKVVRVGVILDPDSGVGKMAQNYIYMAHSDFYATYPNYQTRLSFSVKTSGRDAVVAASAALDLMKNDGVQAIIGPEWSTEAKFVINLGKKAQIPIISISASSPSFSPSQSPFFIRTCQDDNSQIKPLVSIVQQFRWRQVIVIYEDTEFGNGFIPYLTDSLQKIDTRVLYRSVISPSSTQLNISKELAKIKAMETRVLLVHMTASVGSKVFSIAKQEGMMSEGYVWIITDGLSTLLDPIEKNVTDSMHGVLGLRPYVPNTKQLKEFKTRFNVSEINIYGLWAYDTIWALAKAVESVSHLDLNASAQSRHRNREVFGLRVSESGPQLLEKLLSTRFKGLSGEFHLIRGQLEVEKFEIINLREKKGEEVIGYWTAKKGINIDSGENGKAANSSSIDELKERVIWPGNYHAKVAPPNGWVIPVSGKKLRIGVPLTAAGFKGFLDIKWDNKTLKVTNITGFCYEIFAAALEKLPFDVPHEFFAYVNDSGQSNGTYDDLLYQIKLQKYDAVVADTTIVANRTTFVDFTLPYSESGVWMVVKVKDEKTKDIWIFLKPLRWDLWLTLAIAFFSTGFIVWILEHRTNTDLKGPRHKQIGKVFLFSFLTPVFAHGDRVESNWSRFVLTIWVFVAFIVTQSYTASLASMLTVQSLQPSFVDVNELRMNDCYVGYLENSYVRELLIGQLNFKESRLRHYASPEEYHHALSKGSKNGGVDAVFDEIPYLKLFLAKYCSRYTTVGPTYKSDGWGFAFPVGSPLVPYMSRATLNETEDHTKMQKLELKYFSYRSKCQVSSSTSSADSHSLNALSFAGLFIIMGLTFFLLCLIFLVKYGYIRTCLLAML</sequence>
<feature type="transmembrane region" description="Helical" evidence="14">
    <location>
        <begin position="829"/>
        <end position="852"/>
    </location>
</feature>
<name>A0A6P6G700_ZIZJJ</name>
<evidence type="ECO:0000256" key="15">
    <source>
        <dbReference type="SAM" id="SignalP"/>
    </source>
</evidence>
<keyword evidence="3 13" id="KW-0813">Transport</keyword>
<dbReference type="Proteomes" id="UP001652623">
    <property type="component" value="Chromosome 1"/>
</dbReference>
<evidence type="ECO:0000256" key="6">
    <source>
        <dbReference type="ARBA" id="ARBA00022989"/>
    </source>
</evidence>
<dbReference type="InParanoid" id="A0A6P6G700"/>
<keyword evidence="6 14" id="KW-1133">Transmembrane helix</keyword>
<proteinExistence type="inferred from homology"/>
<dbReference type="Pfam" id="PF10613">
    <property type="entry name" value="Lig_chan-Glu_bd"/>
    <property type="match status" value="1"/>
</dbReference>
<dbReference type="InterPro" id="IPR028082">
    <property type="entry name" value="Peripla_BP_I"/>
</dbReference>
<dbReference type="InterPro" id="IPR044440">
    <property type="entry name" value="GABAb_receptor_plant_PBP1"/>
</dbReference>
<dbReference type="PANTHER" id="PTHR34836">
    <property type="entry name" value="OS06G0188250 PROTEIN"/>
    <property type="match status" value="1"/>
</dbReference>
<dbReference type="InterPro" id="IPR001828">
    <property type="entry name" value="ANF_lig-bd_rcpt"/>
</dbReference>
<dbReference type="KEGG" id="zju:112491747"/>
<feature type="signal peptide" evidence="15">
    <location>
        <begin position="1"/>
        <end position="21"/>
    </location>
</feature>
<keyword evidence="7 13" id="KW-0406">Ion transport</keyword>
<feature type="transmembrane region" description="Helical" evidence="14">
    <location>
        <begin position="587"/>
        <end position="605"/>
    </location>
</feature>
<comment type="function">
    <text evidence="13">Glutamate-gated receptor that probably acts as non-selective cation channel.</text>
</comment>
<dbReference type="Pfam" id="PF00060">
    <property type="entry name" value="Lig_chan"/>
    <property type="match status" value="1"/>
</dbReference>
<dbReference type="InterPro" id="IPR015683">
    <property type="entry name" value="Ionotropic_Glu_rcpt"/>
</dbReference>
<keyword evidence="12 13" id="KW-0407">Ion channel</keyword>